<dbReference type="EMBL" id="KV419404">
    <property type="protein sequence ID" value="KZS94481.1"/>
    <property type="molecule type" value="Genomic_DNA"/>
</dbReference>
<dbReference type="Proteomes" id="UP000076722">
    <property type="component" value="Unassembled WGS sequence"/>
</dbReference>
<dbReference type="Gene3D" id="3.40.50.1820">
    <property type="entry name" value="alpha/beta hydrolase"/>
    <property type="match status" value="1"/>
</dbReference>
<organism evidence="2 3">
    <name type="scientific">Sistotremastrum niveocremeum HHB9708</name>
    <dbReference type="NCBI Taxonomy" id="1314777"/>
    <lineage>
        <taxon>Eukaryota</taxon>
        <taxon>Fungi</taxon>
        <taxon>Dikarya</taxon>
        <taxon>Basidiomycota</taxon>
        <taxon>Agaricomycotina</taxon>
        <taxon>Agaricomycetes</taxon>
        <taxon>Sistotremastrales</taxon>
        <taxon>Sistotremastraceae</taxon>
        <taxon>Sertulicium</taxon>
        <taxon>Sertulicium niveocremeum</taxon>
    </lineage>
</organism>
<dbReference type="Pfam" id="PF12697">
    <property type="entry name" value="Abhydrolase_6"/>
    <property type="match status" value="1"/>
</dbReference>
<feature type="domain" description="AB hydrolase-1" evidence="1">
    <location>
        <begin position="41"/>
        <end position="277"/>
    </location>
</feature>
<gene>
    <name evidence="2" type="ORF">SISNIDRAFT_453407</name>
</gene>
<keyword evidence="3" id="KW-1185">Reference proteome</keyword>
<dbReference type="InterPro" id="IPR029058">
    <property type="entry name" value="AB_hydrolase_fold"/>
</dbReference>
<evidence type="ECO:0000259" key="1">
    <source>
        <dbReference type="Pfam" id="PF12697"/>
    </source>
</evidence>
<dbReference type="OrthoDB" id="94039at2759"/>
<evidence type="ECO:0000313" key="2">
    <source>
        <dbReference type="EMBL" id="KZS94481.1"/>
    </source>
</evidence>
<accession>A0A164VUI5</accession>
<reference evidence="2 3" key="1">
    <citation type="journal article" date="2016" name="Mol. Biol. Evol.">
        <title>Comparative Genomics of Early-Diverging Mushroom-Forming Fungi Provides Insights into the Origins of Lignocellulose Decay Capabilities.</title>
        <authorList>
            <person name="Nagy L.G."/>
            <person name="Riley R."/>
            <person name="Tritt A."/>
            <person name="Adam C."/>
            <person name="Daum C."/>
            <person name="Floudas D."/>
            <person name="Sun H."/>
            <person name="Yadav J.S."/>
            <person name="Pangilinan J."/>
            <person name="Larsson K.H."/>
            <person name="Matsuura K."/>
            <person name="Barry K."/>
            <person name="Labutti K."/>
            <person name="Kuo R."/>
            <person name="Ohm R.A."/>
            <person name="Bhattacharya S.S."/>
            <person name="Shirouzu T."/>
            <person name="Yoshinaga Y."/>
            <person name="Martin F.M."/>
            <person name="Grigoriev I.V."/>
            <person name="Hibbett D.S."/>
        </authorList>
    </citation>
    <scope>NUCLEOTIDE SEQUENCE [LARGE SCALE GENOMIC DNA]</scope>
    <source>
        <strain evidence="2 3">HHB9708</strain>
    </source>
</reference>
<dbReference type="AlphaFoldDB" id="A0A164VUI5"/>
<protein>
    <recommendedName>
        <fullName evidence="1">AB hydrolase-1 domain-containing protein</fullName>
    </recommendedName>
</protein>
<sequence length="350" mass="39366">MYQETFVVEPRPGYPYHVSGTRYTQEPSKFRGIGTKRGLSVIFLHATGLHKETWQPAIECLLRTNGSESATSAAPWIEEAWSIECPNHGQSFLLNAEALRQHYNNEWPLTNYAQAVYEFVTRKPGGHDIISRNLVGVGHSVGAVTLILLSESTPRIPFQSIVLCDPFMGPISDVKYRLGMSAAAVSRTRQDVWLSRGHAEKYFQTTPFTRDWAPETKALYCKYAVVDHPASQRGGRFSFKGVTLACPRDQEAEYFRAQTEDTLCYQLLAKLYARKIPVHLIHALRGEKFYAVVRKAHLLCHGQRPTSVRTIDSEHMHLQLAPSETAALIADILFSVKAKPESHEVATARL</sequence>
<name>A0A164VUI5_9AGAM</name>
<dbReference type="InterPro" id="IPR000073">
    <property type="entry name" value="AB_hydrolase_1"/>
</dbReference>
<evidence type="ECO:0000313" key="3">
    <source>
        <dbReference type="Proteomes" id="UP000076722"/>
    </source>
</evidence>
<dbReference type="SUPFAM" id="SSF53474">
    <property type="entry name" value="alpha/beta-Hydrolases"/>
    <property type="match status" value="1"/>
</dbReference>
<proteinExistence type="predicted"/>